<feature type="chain" id="PRO_5045364675" description="Cytochrome bc1 complex Rieske iron-sulfur subunit" evidence="5">
    <location>
        <begin position="29"/>
        <end position="162"/>
    </location>
</feature>
<dbReference type="EMBL" id="JADQDK010000001">
    <property type="protein sequence ID" value="MBW0134017.1"/>
    <property type="molecule type" value="Genomic_DNA"/>
</dbReference>
<evidence type="ECO:0000256" key="4">
    <source>
        <dbReference type="SAM" id="MobiDB-lite"/>
    </source>
</evidence>
<reference evidence="7 8" key="1">
    <citation type="submission" date="2020-11" db="EMBL/GenBank/DDBJ databases">
        <title>Pseudonocardia abyssalis sp. nov. and Pseudonocardia oceani sp. nov., description and phylogenomic analysis of two novel actinomycetes isolated from the deep Southern Ocean.</title>
        <authorList>
            <person name="Parra J."/>
        </authorList>
    </citation>
    <scope>NUCLEOTIDE SEQUENCE [LARGE SCALE GENOMIC DNA]</scope>
    <source>
        <strain evidence="7 8">KRD-168</strain>
    </source>
</reference>
<feature type="domain" description="Rieske" evidence="6">
    <location>
        <begin position="69"/>
        <end position="161"/>
    </location>
</feature>
<sequence>MTTTPSTTRRSLLAAACGTCAVALTGCAAYGAGRPAAPADADPAAPDPAAPDPAAPDPAAPAASIPVADALAAAATIPVGGGRVFADLDLVVTQPTAGEFRAFSATCTHQGCAVTEVTDGQIVCPCHGSTFSAVDGSPTAGPAAQPLPRRTVAVRDGSVVPA</sequence>
<dbReference type="RefSeq" id="WP_218615904.1">
    <property type="nucleotide sequence ID" value="NZ_JADQDK010000001.1"/>
</dbReference>
<evidence type="ECO:0000256" key="5">
    <source>
        <dbReference type="SAM" id="SignalP"/>
    </source>
</evidence>
<protein>
    <recommendedName>
        <fullName evidence="2">Cytochrome bc1 complex Rieske iron-sulfur subunit</fullName>
    </recommendedName>
    <alternativeName>
        <fullName evidence="3">Cytochrome bc1 reductase complex subunit QcrA</fullName>
    </alternativeName>
</protein>
<evidence type="ECO:0000256" key="3">
    <source>
        <dbReference type="ARBA" id="ARBA00029586"/>
    </source>
</evidence>
<feature type="signal peptide" evidence="5">
    <location>
        <begin position="1"/>
        <end position="28"/>
    </location>
</feature>
<dbReference type="CDD" id="cd03467">
    <property type="entry name" value="Rieske"/>
    <property type="match status" value="1"/>
</dbReference>
<evidence type="ECO:0000313" key="8">
    <source>
        <dbReference type="Proteomes" id="UP000694287"/>
    </source>
</evidence>
<evidence type="ECO:0000256" key="1">
    <source>
        <dbReference type="ARBA" id="ARBA00002494"/>
    </source>
</evidence>
<evidence type="ECO:0000256" key="2">
    <source>
        <dbReference type="ARBA" id="ARBA00015816"/>
    </source>
</evidence>
<evidence type="ECO:0000259" key="6">
    <source>
        <dbReference type="PROSITE" id="PS51296"/>
    </source>
</evidence>
<dbReference type="PROSITE" id="PS51318">
    <property type="entry name" value="TAT"/>
    <property type="match status" value="1"/>
</dbReference>
<gene>
    <name evidence="7" type="ORF">I4I81_07080</name>
</gene>
<comment type="function">
    <text evidence="1">Iron-sulfur subunit of the cytochrome bc1 complex, an essential component of the respiratory electron transport chain required for ATP synthesis. The bc1 complex catalyzes the oxidation of menaquinol and the reduction of cytochrome c in the respiratory chain. The bc1 complex operates through a Q-cycle mechanism that couples electron transfer to generation of the proton gradient that drives ATP synthesis.</text>
</comment>
<keyword evidence="5" id="KW-0732">Signal</keyword>
<dbReference type="InterPro" id="IPR006311">
    <property type="entry name" value="TAT_signal"/>
</dbReference>
<proteinExistence type="predicted"/>
<name>A0ABS6UP35_9PSEU</name>
<keyword evidence="8" id="KW-1185">Reference proteome</keyword>
<dbReference type="InterPro" id="IPR017941">
    <property type="entry name" value="Rieske_2Fe-2S"/>
</dbReference>
<dbReference type="Proteomes" id="UP000694287">
    <property type="component" value="Unassembled WGS sequence"/>
</dbReference>
<organism evidence="7 8">
    <name type="scientific">Pseudonocardia abyssalis</name>
    <dbReference type="NCBI Taxonomy" id="2792008"/>
    <lineage>
        <taxon>Bacteria</taxon>
        <taxon>Bacillati</taxon>
        <taxon>Actinomycetota</taxon>
        <taxon>Actinomycetes</taxon>
        <taxon>Pseudonocardiales</taxon>
        <taxon>Pseudonocardiaceae</taxon>
        <taxon>Pseudonocardia</taxon>
    </lineage>
</organism>
<dbReference type="Pfam" id="PF00355">
    <property type="entry name" value="Rieske"/>
    <property type="match status" value="1"/>
</dbReference>
<dbReference type="InterPro" id="IPR014349">
    <property type="entry name" value="Rieske_Fe-S_prot"/>
</dbReference>
<dbReference type="PANTHER" id="PTHR10134">
    <property type="entry name" value="CYTOCHROME B-C1 COMPLEX SUBUNIT RIESKE, MITOCHONDRIAL"/>
    <property type="match status" value="1"/>
</dbReference>
<feature type="compositionally biased region" description="Pro residues" evidence="4">
    <location>
        <begin position="45"/>
        <end position="59"/>
    </location>
</feature>
<comment type="caution">
    <text evidence="7">The sequence shown here is derived from an EMBL/GenBank/DDBJ whole genome shotgun (WGS) entry which is preliminary data.</text>
</comment>
<accession>A0ABS6UP35</accession>
<evidence type="ECO:0000313" key="7">
    <source>
        <dbReference type="EMBL" id="MBW0134017.1"/>
    </source>
</evidence>
<feature type="region of interest" description="Disordered" evidence="4">
    <location>
        <begin position="37"/>
        <end position="61"/>
    </location>
</feature>
<dbReference type="PROSITE" id="PS51296">
    <property type="entry name" value="RIESKE"/>
    <property type="match status" value="1"/>
</dbReference>